<dbReference type="GO" id="GO:0048312">
    <property type="term" value="P:intracellular distribution of mitochondria"/>
    <property type="evidence" value="ECO:0007669"/>
    <property type="project" value="TreeGrafter"/>
</dbReference>
<dbReference type="InterPro" id="IPR022812">
    <property type="entry name" value="Dynamin"/>
</dbReference>
<dbReference type="EMBL" id="JAACFV010000168">
    <property type="protein sequence ID" value="KAF7503653.1"/>
    <property type="molecule type" value="Genomic_DNA"/>
</dbReference>
<organism evidence="3 4">
    <name type="scientific">Endocarpon pusillum</name>
    <dbReference type="NCBI Taxonomy" id="364733"/>
    <lineage>
        <taxon>Eukaryota</taxon>
        <taxon>Fungi</taxon>
        <taxon>Dikarya</taxon>
        <taxon>Ascomycota</taxon>
        <taxon>Pezizomycotina</taxon>
        <taxon>Eurotiomycetes</taxon>
        <taxon>Chaetothyriomycetidae</taxon>
        <taxon>Verrucariales</taxon>
        <taxon>Verrucariaceae</taxon>
        <taxon>Endocarpon</taxon>
    </lineage>
</organism>
<keyword evidence="4" id="KW-1185">Reference proteome</keyword>
<dbReference type="InterPro" id="IPR027417">
    <property type="entry name" value="P-loop_NTPase"/>
</dbReference>
<evidence type="ECO:0000259" key="2">
    <source>
        <dbReference type="PROSITE" id="PS51388"/>
    </source>
</evidence>
<dbReference type="PANTHER" id="PTHR11566">
    <property type="entry name" value="DYNAMIN"/>
    <property type="match status" value="1"/>
</dbReference>
<gene>
    <name evidence="3" type="ORF">GJ744_003431</name>
</gene>
<proteinExistence type="predicted"/>
<dbReference type="GO" id="GO:0006897">
    <property type="term" value="P:endocytosis"/>
    <property type="evidence" value="ECO:0007669"/>
    <property type="project" value="TreeGrafter"/>
</dbReference>
<dbReference type="GO" id="GO:0016559">
    <property type="term" value="P:peroxisome fission"/>
    <property type="evidence" value="ECO:0007669"/>
    <property type="project" value="TreeGrafter"/>
</dbReference>
<dbReference type="GO" id="GO:0005739">
    <property type="term" value="C:mitochondrion"/>
    <property type="evidence" value="ECO:0007669"/>
    <property type="project" value="TreeGrafter"/>
</dbReference>
<dbReference type="Pfam" id="PF01031">
    <property type="entry name" value="Dynamin_M"/>
    <property type="match status" value="1"/>
</dbReference>
<accession>A0A8H7E0L6</accession>
<dbReference type="PROSITE" id="PS51388">
    <property type="entry name" value="GED"/>
    <property type="match status" value="1"/>
</dbReference>
<dbReference type="PANTHER" id="PTHR11566:SF21">
    <property type="entry name" value="DYNAMIN RELATED PROTEIN 1, ISOFORM A"/>
    <property type="match status" value="1"/>
</dbReference>
<dbReference type="OrthoDB" id="415706at2759"/>
<dbReference type="InterPro" id="IPR020850">
    <property type="entry name" value="GED_dom"/>
</dbReference>
<evidence type="ECO:0000313" key="4">
    <source>
        <dbReference type="Proteomes" id="UP000606974"/>
    </source>
</evidence>
<dbReference type="Gene3D" id="3.40.50.300">
    <property type="entry name" value="P-loop containing nucleotide triphosphate hydrolases"/>
    <property type="match status" value="1"/>
</dbReference>
<dbReference type="GO" id="GO:0000266">
    <property type="term" value="P:mitochondrial fission"/>
    <property type="evidence" value="ECO:0007669"/>
    <property type="project" value="TreeGrafter"/>
</dbReference>
<dbReference type="GO" id="GO:0003924">
    <property type="term" value="F:GTPase activity"/>
    <property type="evidence" value="ECO:0007669"/>
    <property type="project" value="TreeGrafter"/>
</dbReference>
<sequence length="530" mass="59799">MRDHSPEQRDQEEKDFFSCGIWTSLPADIHGIGPLKLRLSNVLRKQIVSVLPSLIEDFEQGIKDCNVRLNRLGDTRGTLQEQRQYLIQISQRVSALVKAAVDGVYVDEYFGDPMTPKGESRRLRAIIQDLLLRFAEDLRRNGQHQKIIPDSDEVADGYVGRIIYHSDYLDHVRDLMRRTRGRELPGTFNPLIIKDLFVEQANPWKALIDRYCRDVLDAFKTSLESAINTATDSKTAEGLLQELLYPAMEKRTSLLHTKVMEVLEPHQRGHAITYNHYFTETIQKARKEHEEKEQARRVRDFFGAGPSEDPIHVNQLISVSQLVGSLGISTEADMDRYACSEATCCMEAYYKVAMKVLVDNFSVLAVEKCMLSNVGDILSPDIVMRLGDDSVSAIAAESESSMLERQRTTEKLKTLQEGLMTLNRFNRLRSAVDADEQSVATPEDGTPSDEGSEDERINEDVMNEENEAASIWDEPEEVGAIEIAHELPPPPFEQLVPLNEGNNSFDWNFGGASNSKKSKKKSRGIPVGVD</sequence>
<feature type="region of interest" description="Disordered" evidence="1">
    <location>
        <begin position="479"/>
        <end position="530"/>
    </location>
</feature>
<dbReference type="GO" id="GO:0016020">
    <property type="term" value="C:membrane"/>
    <property type="evidence" value="ECO:0007669"/>
    <property type="project" value="TreeGrafter"/>
</dbReference>
<feature type="compositionally biased region" description="Polar residues" evidence="1">
    <location>
        <begin position="500"/>
        <end position="514"/>
    </location>
</feature>
<feature type="region of interest" description="Disordered" evidence="1">
    <location>
        <begin position="431"/>
        <end position="458"/>
    </location>
</feature>
<reference evidence="3" key="1">
    <citation type="submission" date="2020-02" db="EMBL/GenBank/DDBJ databases">
        <authorList>
            <person name="Palmer J.M."/>
        </authorList>
    </citation>
    <scope>NUCLEOTIDE SEQUENCE</scope>
    <source>
        <strain evidence="3">EPUS1.4</strain>
        <tissue evidence="3">Thallus</tissue>
    </source>
</reference>
<evidence type="ECO:0000313" key="3">
    <source>
        <dbReference type="EMBL" id="KAF7503653.1"/>
    </source>
</evidence>
<dbReference type="GO" id="GO:0008017">
    <property type="term" value="F:microtubule binding"/>
    <property type="evidence" value="ECO:0007669"/>
    <property type="project" value="TreeGrafter"/>
</dbReference>
<feature type="domain" description="GED" evidence="2">
    <location>
        <begin position="339"/>
        <end position="430"/>
    </location>
</feature>
<protein>
    <recommendedName>
        <fullName evidence="2">GED domain-containing protein</fullName>
    </recommendedName>
</protein>
<dbReference type="InterPro" id="IPR000375">
    <property type="entry name" value="Dynamin_stalk"/>
</dbReference>
<comment type="caution">
    <text evidence="3">The sequence shown here is derived from an EMBL/GenBank/DDBJ whole genome shotgun (WGS) entry which is preliminary data.</text>
</comment>
<dbReference type="AlphaFoldDB" id="A0A8H7E0L6"/>
<dbReference type="GO" id="GO:0005874">
    <property type="term" value="C:microtubule"/>
    <property type="evidence" value="ECO:0007669"/>
    <property type="project" value="TreeGrafter"/>
</dbReference>
<evidence type="ECO:0000256" key="1">
    <source>
        <dbReference type="SAM" id="MobiDB-lite"/>
    </source>
</evidence>
<name>A0A8H7E0L6_9EURO</name>
<dbReference type="Proteomes" id="UP000606974">
    <property type="component" value="Unassembled WGS sequence"/>
</dbReference>